<accession>A0A0E9UVF9</accession>
<reference evidence="2" key="1">
    <citation type="submission" date="2014-11" db="EMBL/GenBank/DDBJ databases">
        <authorList>
            <person name="Amaro Gonzalez C."/>
        </authorList>
    </citation>
    <scope>NUCLEOTIDE SEQUENCE</scope>
</reference>
<keyword evidence="1" id="KW-0812">Transmembrane</keyword>
<feature type="transmembrane region" description="Helical" evidence="1">
    <location>
        <begin position="12"/>
        <end position="38"/>
    </location>
</feature>
<keyword evidence="1" id="KW-0472">Membrane</keyword>
<name>A0A0E9UVF9_ANGAN</name>
<reference evidence="2" key="2">
    <citation type="journal article" date="2015" name="Fish Shellfish Immunol.">
        <title>Early steps in the European eel (Anguilla anguilla)-Vibrio vulnificus interaction in the gills: Role of the RtxA13 toxin.</title>
        <authorList>
            <person name="Callol A."/>
            <person name="Pajuelo D."/>
            <person name="Ebbesson L."/>
            <person name="Teles M."/>
            <person name="MacKenzie S."/>
            <person name="Amaro C."/>
        </authorList>
    </citation>
    <scope>NUCLEOTIDE SEQUENCE</scope>
</reference>
<evidence type="ECO:0000256" key="1">
    <source>
        <dbReference type="SAM" id="Phobius"/>
    </source>
</evidence>
<evidence type="ECO:0000313" key="2">
    <source>
        <dbReference type="EMBL" id="JAH69854.1"/>
    </source>
</evidence>
<proteinExistence type="predicted"/>
<keyword evidence="1" id="KW-1133">Transmembrane helix</keyword>
<sequence length="46" mass="5557">MLCVQCIYVFKMIYMTIVNFFFTCWSCRSVVFISHFFVGKLCYLHS</sequence>
<dbReference type="AlphaFoldDB" id="A0A0E9UVF9"/>
<dbReference type="EMBL" id="GBXM01038723">
    <property type="protein sequence ID" value="JAH69854.1"/>
    <property type="molecule type" value="Transcribed_RNA"/>
</dbReference>
<organism evidence="2">
    <name type="scientific">Anguilla anguilla</name>
    <name type="common">European freshwater eel</name>
    <name type="synonym">Muraena anguilla</name>
    <dbReference type="NCBI Taxonomy" id="7936"/>
    <lineage>
        <taxon>Eukaryota</taxon>
        <taxon>Metazoa</taxon>
        <taxon>Chordata</taxon>
        <taxon>Craniata</taxon>
        <taxon>Vertebrata</taxon>
        <taxon>Euteleostomi</taxon>
        <taxon>Actinopterygii</taxon>
        <taxon>Neopterygii</taxon>
        <taxon>Teleostei</taxon>
        <taxon>Anguilliformes</taxon>
        <taxon>Anguillidae</taxon>
        <taxon>Anguilla</taxon>
    </lineage>
</organism>
<protein>
    <submittedName>
        <fullName evidence="2">Uncharacterized protein</fullName>
    </submittedName>
</protein>